<evidence type="ECO:0000313" key="1">
    <source>
        <dbReference type="EMBL" id="MFI2228762.1"/>
    </source>
</evidence>
<evidence type="ECO:0000313" key="2">
    <source>
        <dbReference type="Proteomes" id="UP001611494"/>
    </source>
</evidence>
<dbReference type="SUPFAM" id="SSF140453">
    <property type="entry name" value="EsxAB dimer-like"/>
    <property type="match status" value="1"/>
</dbReference>
<keyword evidence="2" id="KW-1185">Reference proteome</keyword>
<dbReference type="InterPro" id="IPR036689">
    <property type="entry name" value="ESAT-6-like_sf"/>
</dbReference>
<organism evidence="1 2">
    <name type="scientific">Nocardia testacea</name>
    <dbReference type="NCBI Taxonomy" id="248551"/>
    <lineage>
        <taxon>Bacteria</taxon>
        <taxon>Bacillati</taxon>
        <taxon>Actinomycetota</taxon>
        <taxon>Actinomycetes</taxon>
        <taxon>Mycobacteriales</taxon>
        <taxon>Nocardiaceae</taxon>
        <taxon>Nocardia</taxon>
    </lineage>
</organism>
<protein>
    <submittedName>
        <fullName evidence="1">WXG100 family type VII secretion target</fullName>
    </submittedName>
</protein>
<dbReference type="InterPro" id="IPR010310">
    <property type="entry name" value="T7SS_ESAT-6-like"/>
</dbReference>
<dbReference type="Pfam" id="PF06013">
    <property type="entry name" value="WXG100"/>
    <property type="match status" value="1"/>
</dbReference>
<sequence length="110" mass="11163">MPDEAAIQATPAELAAAATAVRTLLDGLAGGFGSLDADVSTLIGSWKGVQGDSFAAGFAEVRQGLSELLDAMRDTTVALDDNSEAYLEQEGANAAAIESVASSLYLPDVS</sequence>
<reference evidence="1 2" key="1">
    <citation type="submission" date="2024-10" db="EMBL/GenBank/DDBJ databases">
        <title>The Natural Products Discovery Center: Release of the First 8490 Sequenced Strains for Exploring Actinobacteria Biosynthetic Diversity.</title>
        <authorList>
            <person name="Kalkreuter E."/>
            <person name="Kautsar S.A."/>
            <person name="Yang D."/>
            <person name="Bader C.D."/>
            <person name="Teijaro C.N."/>
            <person name="Fluegel L."/>
            <person name="Davis C.M."/>
            <person name="Simpson J.R."/>
            <person name="Lauterbach L."/>
            <person name="Steele A.D."/>
            <person name="Gui C."/>
            <person name="Meng S."/>
            <person name="Li G."/>
            <person name="Viehrig K."/>
            <person name="Ye F."/>
            <person name="Su P."/>
            <person name="Kiefer A.F."/>
            <person name="Nichols A."/>
            <person name="Cepeda A.J."/>
            <person name="Yan W."/>
            <person name="Fan B."/>
            <person name="Jiang Y."/>
            <person name="Adhikari A."/>
            <person name="Zheng C.-J."/>
            <person name="Schuster L."/>
            <person name="Cowan T.M."/>
            <person name="Smanski M.J."/>
            <person name="Chevrette M.G."/>
            <person name="De Carvalho L.P.S."/>
            <person name="Shen B."/>
        </authorList>
    </citation>
    <scope>NUCLEOTIDE SEQUENCE [LARGE SCALE GENOMIC DNA]</scope>
    <source>
        <strain evidence="1 2">NPDC019377</strain>
    </source>
</reference>
<dbReference type="EMBL" id="JBIRYL010000001">
    <property type="protein sequence ID" value="MFI2228762.1"/>
    <property type="molecule type" value="Genomic_DNA"/>
</dbReference>
<accession>A0ABW7VQ78</accession>
<comment type="caution">
    <text evidence="1">The sequence shown here is derived from an EMBL/GenBank/DDBJ whole genome shotgun (WGS) entry which is preliminary data.</text>
</comment>
<gene>
    <name evidence="1" type="ORF">ACH49Z_02800</name>
</gene>
<name>A0ABW7VQ78_9NOCA</name>
<dbReference type="Proteomes" id="UP001611494">
    <property type="component" value="Unassembled WGS sequence"/>
</dbReference>
<proteinExistence type="predicted"/>
<dbReference type="Gene3D" id="1.10.287.1060">
    <property type="entry name" value="ESAT-6-like"/>
    <property type="match status" value="1"/>
</dbReference>
<dbReference type="RefSeq" id="WP_039829332.1">
    <property type="nucleotide sequence ID" value="NZ_JBIRYL010000001.1"/>
</dbReference>